<evidence type="ECO:0000256" key="1">
    <source>
        <dbReference type="SAM" id="Phobius"/>
    </source>
</evidence>
<dbReference type="AlphaFoldDB" id="A0A3D9SKG4"/>
<keyword evidence="3" id="KW-1185">Reference proteome</keyword>
<feature type="transmembrane region" description="Helical" evidence="1">
    <location>
        <begin position="40"/>
        <end position="60"/>
    </location>
</feature>
<feature type="transmembrane region" description="Helical" evidence="1">
    <location>
        <begin position="512"/>
        <end position="532"/>
    </location>
</feature>
<reference evidence="2 3" key="1">
    <citation type="submission" date="2018-08" db="EMBL/GenBank/DDBJ databases">
        <title>Sequencing the genomes of 1000 actinobacteria strains.</title>
        <authorList>
            <person name="Klenk H.-P."/>
        </authorList>
    </citation>
    <scope>NUCLEOTIDE SEQUENCE [LARGE SCALE GENOMIC DNA]</scope>
    <source>
        <strain evidence="2 3">DSM 43927</strain>
    </source>
</reference>
<feature type="transmembrane region" description="Helical" evidence="1">
    <location>
        <begin position="211"/>
        <end position="231"/>
    </location>
</feature>
<evidence type="ECO:0000313" key="2">
    <source>
        <dbReference type="EMBL" id="REE96368.1"/>
    </source>
</evidence>
<accession>A0A3D9SKG4</accession>
<comment type="caution">
    <text evidence="2">The sequence shown here is derived from an EMBL/GenBank/DDBJ whole genome shotgun (WGS) entry which is preliminary data.</text>
</comment>
<feature type="transmembrane region" description="Helical" evidence="1">
    <location>
        <begin position="243"/>
        <end position="260"/>
    </location>
</feature>
<name>A0A3D9SKG4_9ACTN</name>
<evidence type="ECO:0000313" key="3">
    <source>
        <dbReference type="Proteomes" id="UP000256661"/>
    </source>
</evidence>
<organism evidence="2 3">
    <name type="scientific">Thermomonospora umbrina</name>
    <dbReference type="NCBI Taxonomy" id="111806"/>
    <lineage>
        <taxon>Bacteria</taxon>
        <taxon>Bacillati</taxon>
        <taxon>Actinomycetota</taxon>
        <taxon>Actinomycetes</taxon>
        <taxon>Streptosporangiales</taxon>
        <taxon>Thermomonosporaceae</taxon>
        <taxon>Thermomonospora</taxon>
    </lineage>
</organism>
<gene>
    <name evidence="2" type="ORF">DFJ69_1798</name>
</gene>
<dbReference type="Proteomes" id="UP000256661">
    <property type="component" value="Unassembled WGS sequence"/>
</dbReference>
<keyword evidence="1" id="KW-0472">Membrane</keyword>
<feature type="transmembrane region" description="Helical" evidence="1">
    <location>
        <begin position="544"/>
        <end position="562"/>
    </location>
</feature>
<protein>
    <submittedName>
        <fullName evidence="2">Uncharacterized protein</fullName>
    </submittedName>
</protein>
<proteinExistence type="predicted"/>
<keyword evidence="1" id="KW-1133">Transmembrane helix</keyword>
<dbReference type="OrthoDB" id="3448625at2"/>
<keyword evidence="1" id="KW-0812">Transmembrane</keyword>
<dbReference type="EMBL" id="QTTT01000001">
    <property type="protein sequence ID" value="REE96368.1"/>
    <property type="molecule type" value="Genomic_DNA"/>
</dbReference>
<sequence>MHPELVGQSWTGSGGRLRPVGAGPFTLAALAAALLPVRPAWLWAALIALAAAAPWLIGALRPRRPEPQWRLSEAGLELTRPDGEIITRYERERIEELAVTAADGRLTVFHKFGRTSVGELARMGFEPLAFYVTARRLGLPMRILDGDADGPPDGSLIPDDLSGPDHPAEQRLMAQEAELLAAVHEPRILPEERREPARLAAPPPSPGRGRVAAFGALVAALGALMIARIAVSDPAGPDPVARLAAGGWALPALLTLFATHRRLLAERPVRWTITSGRIVVHGRRTGRGLRVHAADIAAVAVGPGVRVDPVTGEPGPCPLAVLAFDHRMGLLARLPAHDLEEFQLVHALHERGYRVITPGARAPRPSAYGLDGLPDVFAQVPGGRLVVTDDGLGWADAGGDVVLRMPQDRLGGVELLTIAGQAWLRLYDSDGDEFFAAPLSALRISRTDLRETARRAGLPVTDAEYDAYLSAAFHGAVEAISAPATEAGDDGPDPDPADAPGVLLDATRRSRVGTYALSVALCEVVAAVAALWLGDSLGGPLLTAAWAAPAGLLIGLFGNWVYDRNRDQLRVSPAGISVVTRRGRVAWDLARAAVGGVGIDDSVERVPRLVVWSPAGRVLRQVSFPPDLDELRRACERFGLPWGPPDADRPAAPPEL</sequence>